<name>A0A1G9MIS7_9ACTN</name>
<feature type="region of interest" description="Disordered" evidence="1">
    <location>
        <begin position="92"/>
        <end position="166"/>
    </location>
</feature>
<keyword evidence="3" id="KW-1185">Reference proteome</keyword>
<dbReference type="AlphaFoldDB" id="A0A1G9MIS7"/>
<accession>A0A1G9MIS7</accession>
<evidence type="ECO:0000313" key="2">
    <source>
        <dbReference type="EMBL" id="SDL74192.1"/>
    </source>
</evidence>
<evidence type="ECO:0008006" key="4">
    <source>
        <dbReference type="Google" id="ProtNLM"/>
    </source>
</evidence>
<gene>
    <name evidence="2" type="ORF">SAMN05421874_12859</name>
</gene>
<evidence type="ECO:0000256" key="1">
    <source>
        <dbReference type="SAM" id="MobiDB-lite"/>
    </source>
</evidence>
<proteinExistence type="predicted"/>
<protein>
    <recommendedName>
        <fullName evidence="4">DUF1376 domain-containing protein</fullName>
    </recommendedName>
</protein>
<dbReference type="EMBL" id="FNFB01000028">
    <property type="protein sequence ID" value="SDL74192.1"/>
    <property type="molecule type" value="Genomic_DNA"/>
</dbReference>
<sequence length="265" mass="29967">MAWVRLDDPFPTHRKVRHLSDQAFRLYVSALCWCNANLSDGQIPERELKFVSDVRAPKRYASELVSVGLWEETDSGWCVHDYLEYQPSAEKIREGREAKRARQERWLEGKRDRTRSRGDASQDVSGDVSEDAAPIPSQSHSQNNFSSQSSIPPYPARERDDNQTDGQDFSAVDAMVKRELAALAAHPITDQQAAHIRDHILSRARSTVKNPARYVQRALRANPHEHLPKPEPLPGAHRGVGRMCPTHPYMEEPCRACAADRLAAD</sequence>
<dbReference type="Proteomes" id="UP000198683">
    <property type="component" value="Unassembled WGS sequence"/>
</dbReference>
<organism evidence="2 3">
    <name type="scientific">Nonomuraea maritima</name>
    <dbReference type="NCBI Taxonomy" id="683260"/>
    <lineage>
        <taxon>Bacteria</taxon>
        <taxon>Bacillati</taxon>
        <taxon>Actinomycetota</taxon>
        <taxon>Actinomycetes</taxon>
        <taxon>Streptosporangiales</taxon>
        <taxon>Streptosporangiaceae</taxon>
        <taxon>Nonomuraea</taxon>
    </lineage>
</organism>
<reference evidence="2 3" key="1">
    <citation type="submission" date="2016-10" db="EMBL/GenBank/DDBJ databases">
        <authorList>
            <person name="de Groot N.N."/>
        </authorList>
    </citation>
    <scope>NUCLEOTIDE SEQUENCE [LARGE SCALE GENOMIC DNA]</scope>
    <source>
        <strain evidence="2 3">CGMCC 4.5681</strain>
    </source>
</reference>
<feature type="compositionally biased region" description="Low complexity" evidence="1">
    <location>
        <begin position="137"/>
        <end position="150"/>
    </location>
</feature>
<evidence type="ECO:0000313" key="3">
    <source>
        <dbReference type="Proteomes" id="UP000198683"/>
    </source>
</evidence>
<feature type="compositionally biased region" description="Basic and acidic residues" evidence="1">
    <location>
        <begin position="92"/>
        <end position="120"/>
    </location>
</feature>
<dbReference type="STRING" id="683260.SAMN05421874_12859"/>